<dbReference type="Pfam" id="PF10144">
    <property type="entry name" value="SMP_2"/>
    <property type="match status" value="1"/>
</dbReference>
<keyword evidence="3" id="KW-1003">Cell membrane</keyword>
<evidence type="ECO:0000256" key="3">
    <source>
        <dbReference type="ARBA" id="ARBA00022475"/>
    </source>
</evidence>
<evidence type="ECO:0000256" key="4">
    <source>
        <dbReference type="ARBA" id="ARBA00022692"/>
    </source>
</evidence>
<protein>
    <submittedName>
        <fullName evidence="8">AhpA/YtjB family protein</fullName>
    </submittedName>
</protein>
<reference evidence="8" key="1">
    <citation type="submission" date="2024-07" db="EMBL/GenBank/DDBJ databases">
        <title>Genome Analysis of a Potential Novel Vibrio Species Secreting pH- and Thermo-stable Alginate Lyase and its Application in Producing Alginate Oligosaccharides.</title>
        <authorList>
            <person name="Huang H."/>
            <person name="Bao K."/>
        </authorList>
    </citation>
    <scope>NUCLEOTIDE SEQUENCE</scope>
    <source>
        <strain evidence="8">HB236076</strain>
    </source>
</reference>
<evidence type="ECO:0000256" key="5">
    <source>
        <dbReference type="ARBA" id="ARBA00022989"/>
    </source>
</evidence>
<keyword evidence="4 7" id="KW-0812">Transmembrane</keyword>
<accession>A0AB39HGB9</accession>
<dbReference type="InterPro" id="IPR019305">
    <property type="entry name" value="Uncharacterised_Smp"/>
</dbReference>
<keyword evidence="5 7" id="KW-1133">Transmembrane helix</keyword>
<evidence type="ECO:0000256" key="1">
    <source>
        <dbReference type="ARBA" id="ARBA00004236"/>
    </source>
</evidence>
<evidence type="ECO:0000313" key="8">
    <source>
        <dbReference type="EMBL" id="XDK25814.1"/>
    </source>
</evidence>
<keyword evidence="6 7" id="KW-0472">Membrane</keyword>
<dbReference type="KEGG" id="vih:AB0763_04005"/>
<dbReference type="RefSeq" id="WP_306101528.1">
    <property type="nucleotide sequence ID" value="NZ_CP162601.1"/>
</dbReference>
<dbReference type="GO" id="GO:0005886">
    <property type="term" value="C:plasma membrane"/>
    <property type="evidence" value="ECO:0007669"/>
    <property type="project" value="UniProtKB-SubCell"/>
</dbReference>
<gene>
    <name evidence="8" type="ORF">AB0763_04005</name>
</gene>
<dbReference type="EMBL" id="CP162601">
    <property type="protein sequence ID" value="XDK25814.1"/>
    <property type="molecule type" value="Genomic_DNA"/>
</dbReference>
<sequence>MTESLFSVRNTLKAIALVILAGILFFTVKNSVVISQGNASIQSKQLETLTHILISQAALSASQMITEKDQDQLLDFANQLAHEHLVHDATIYDAQGVTLAASDKASSAREILGLDTPLATARIGRQQLVEPIYDQHGVAGFIRITFENGKVTAISNHHYRKSDRYMYIMIIANFIAGMLFVLILQRQSNRKRING</sequence>
<evidence type="ECO:0000256" key="2">
    <source>
        <dbReference type="ARBA" id="ARBA00005362"/>
    </source>
</evidence>
<comment type="similarity">
    <text evidence="2">Belongs to the Smp family.</text>
</comment>
<feature type="transmembrane region" description="Helical" evidence="7">
    <location>
        <begin position="165"/>
        <end position="184"/>
    </location>
</feature>
<evidence type="ECO:0000256" key="6">
    <source>
        <dbReference type="ARBA" id="ARBA00023136"/>
    </source>
</evidence>
<proteinExistence type="inferred from homology"/>
<organism evidence="8">
    <name type="scientific">Vibrio sp. HB236076</name>
    <dbReference type="NCBI Taxonomy" id="3232307"/>
    <lineage>
        <taxon>Bacteria</taxon>
        <taxon>Pseudomonadati</taxon>
        <taxon>Pseudomonadota</taxon>
        <taxon>Gammaproteobacteria</taxon>
        <taxon>Vibrionales</taxon>
        <taxon>Vibrionaceae</taxon>
        <taxon>Vibrio</taxon>
    </lineage>
</organism>
<dbReference type="AlphaFoldDB" id="A0AB39HGB9"/>
<name>A0AB39HGB9_9VIBR</name>
<comment type="subcellular location">
    <subcellularLocation>
        <location evidence="1">Cell membrane</location>
    </subcellularLocation>
</comment>
<evidence type="ECO:0000256" key="7">
    <source>
        <dbReference type="SAM" id="Phobius"/>
    </source>
</evidence>